<protein>
    <submittedName>
        <fullName evidence="5">Tim44 domain-containing protein</fullName>
    </submittedName>
</protein>
<dbReference type="InterPro" id="IPR007379">
    <property type="entry name" value="Tim44-like_dom"/>
</dbReference>
<evidence type="ECO:0000313" key="6">
    <source>
        <dbReference type="Proteomes" id="UP000654279"/>
    </source>
</evidence>
<dbReference type="Gene3D" id="3.10.450.240">
    <property type="match status" value="1"/>
</dbReference>
<feature type="chain" id="PRO_5039094963" evidence="3">
    <location>
        <begin position="28"/>
        <end position="352"/>
    </location>
</feature>
<dbReference type="Pfam" id="PF04280">
    <property type="entry name" value="Tim44"/>
    <property type="match status" value="1"/>
</dbReference>
<gene>
    <name evidence="5" type="ORF">H8699_08345</name>
</gene>
<dbReference type="SUPFAM" id="SSF54427">
    <property type="entry name" value="NTF2-like"/>
    <property type="match status" value="1"/>
</dbReference>
<proteinExistence type="predicted"/>
<dbReference type="InterPro" id="IPR032710">
    <property type="entry name" value="NTF2-like_dom_sf"/>
</dbReference>
<evidence type="ECO:0000256" key="3">
    <source>
        <dbReference type="SAM" id="SignalP"/>
    </source>
</evidence>
<feature type="region of interest" description="Disordered" evidence="1">
    <location>
        <begin position="89"/>
        <end position="110"/>
    </location>
</feature>
<evidence type="ECO:0000256" key="2">
    <source>
        <dbReference type="SAM" id="Phobius"/>
    </source>
</evidence>
<keyword evidence="2" id="KW-0472">Membrane</keyword>
<dbReference type="SMART" id="SM00978">
    <property type="entry name" value="Tim44"/>
    <property type="match status" value="1"/>
</dbReference>
<evidence type="ECO:0000256" key="1">
    <source>
        <dbReference type="SAM" id="MobiDB-lite"/>
    </source>
</evidence>
<feature type="compositionally biased region" description="Low complexity" evidence="1">
    <location>
        <begin position="63"/>
        <end position="75"/>
    </location>
</feature>
<feature type="signal peptide" evidence="3">
    <location>
        <begin position="1"/>
        <end position="27"/>
    </location>
</feature>
<accession>A0A926D0S9</accession>
<evidence type="ECO:0000259" key="4">
    <source>
        <dbReference type="SMART" id="SM00978"/>
    </source>
</evidence>
<keyword evidence="2" id="KW-1133">Transmembrane helix</keyword>
<comment type="caution">
    <text evidence="5">The sequence shown here is derived from an EMBL/GenBank/DDBJ whole genome shotgun (WGS) entry which is preliminary data.</text>
</comment>
<feature type="domain" description="Tim44-like" evidence="4">
    <location>
        <begin position="162"/>
        <end position="346"/>
    </location>
</feature>
<dbReference type="EMBL" id="JACRSO010000003">
    <property type="protein sequence ID" value="MBC8529434.1"/>
    <property type="molecule type" value="Genomic_DNA"/>
</dbReference>
<feature type="transmembrane region" description="Helical" evidence="2">
    <location>
        <begin position="116"/>
        <end position="136"/>
    </location>
</feature>
<reference evidence="5" key="1">
    <citation type="submission" date="2020-08" db="EMBL/GenBank/DDBJ databases">
        <title>Genome public.</title>
        <authorList>
            <person name="Liu C."/>
            <person name="Sun Q."/>
        </authorList>
    </citation>
    <scope>NUCLEOTIDE SEQUENCE</scope>
    <source>
        <strain evidence="5">NSJ-44</strain>
    </source>
</reference>
<feature type="region of interest" description="Disordered" evidence="1">
    <location>
        <begin position="49"/>
        <end position="75"/>
    </location>
</feature>
<dbReference type="RefSeq" id="WP_249285278.1">
    <property type="nucleotide sequence ID" value="NZ_JACRSO010000003.1"/>
</dbReference>
<keyword evidence="3" id="KW-0732">Signal</keyword>
<sequence length="352" mass="38423">MRKRHWARALTAAILAGLLLLSIPALGLADAGNFAGSSDYGGSSGWSGGGSSGSSGWSGGSSSGNSSWSSSGGSSSWYSDSSDSYRYSSQDDSPSYNAGSASHSTKKSPHPPADPGIMLIIIFLLGLIALGLYLLFRIIPPANRKEAPPPDPVRPAPIYAVSDFQLSPLRQRDPGFTRQAFAKRVGEMYVQMQQAWQAKQWAPMRALMTDALFSQFNRQMQEYINRHRTNFVEGIRVLSVEITDYRQDAVNDVLTVLLETRIIDYVTDDDTGALISGSRDKELFMTYEWTLVRSKLAKTRQADEAEWTQCPNCGAPVSLSQSGQCEYCGSVLTSGAYDWVISAIRGISQRSR</sequence>
<feature type="compositionally biased region" description="Gly residues" evidence="1">
    <location>
        <begin position="49"/>
        <end position="62"/>
    </location>
</feature>
<dbReference type="Proteomes" id="UP000654279">
    <property type="component" value="Unassembled WGS sequence"/>
</dbReference>
<keyword evidence="2" id="KW-0812">Transmembrane</keyword>
<evidence type="ECO:0000313" key="5">
    <source>
        <dbReference type="EMBL" id="MBC8529434.1"/>
    </source>
</evidence>
<organism evidence="5 6">
    <name type="scientific">Luoshenia tenuis</name>
    <dbReference type="NCBI Taxonomy" id="2763654"/>
    <lineage>
        <taxon>Bacteria</taxon>
        <taxon>Bacillati</taxon>
        <taxon>Bacillota</taxon>
        <taxon>Clostridia</taxon>
        <taxon>Christensenellales</taxon>
        <taxon>Christensenellaceae</taxon>
        <taxon>Luoshenia</taxon>
    </lineage>
</organism>
<name>A0A926D0S9_9FIRM</name>
<keyword evidence="6" id="KW-1185">Reference proteome</keyword>
<dbReference type="AlphaFoldDB" id="A0A926D0S9"/>